<feature type="compositionally biased region" description="Acidic residues" evidence="5">
    <location>
        <begin position="943"/>
        <end position="962"/>
    </location>
</feature>
<feature type="compositionally biased region" description="Polar residues" evidence="5">
    <location>
        <begin position="208"/>
        <end position="217"/>
    </location>
</feature>
<dbReference type="GO" id="GO:0005085">
    <property type="term" value="F:guanyl-nucleotide exchange factor activity"/>
    <property type="evidence" value="ECO:0000318"/>
    <property type="project" value="GO_Central"/>
</dbReference>
<dbReference type="OMA" id="EWPLIQP"/>
<dbReference type="STRING" id="7070.D6WFP0"/>
<dbReference type="GO" id="GO:0007186">
    <property type="term" value="P:G protein-coupled receptor signaling pathway"/>
    <property type="evidence" value="ECO:0000318"/>
    <property type="project" value="GO_Central"/>
</dbReference>
<sequence length="1197" mass="134193">MTSFKSKITNRKQKNSKSVNSQSESAESESAPTGKNQQKSGKHRNRGGKKAPPSAETTVTPPSDIIASTDLELADVVLRTSVPSEVAEQNLKNSNQKRFSDGFVIENGANVRLTRAVSGILGPEELYTGDKTAKKGRRLSDLFRHGTLKATNSLENLNMKHSDHLIKEPLNKATADSKTKRHKKGSSYPLANNKEAKNAKNSEAAQATKQNSENNSYLKRVKSKIYKTKSETNALLPSKTTVSKKSSQCERIPEDVELRKSNFDFRLIRQSSNLEQVRSRTFGLMKSSSNTGIADMEDGIAKKPLLAKAKSSSSINLNLLRMRRSRILDQLQEGRCKDVFDEFDFIAFGGFRDKLGGSQKLATADARIDTDLGENKPSQPVSRSGSDRRPDIVREETPKNAEGTTSTDHGPNKQENETSAPDNVASFPQASHKKKSSSNINRSESVKEQSEKRKQRRNISDPSHNTTSGDVELDQPGLSNTDSGSSSNSSISYNGRLSESPSNSVDVVTTDGGDRKPSSDWESDAEMEPANWQKLFPEEELRNLQPHEKKRQDVINELFHTESSHVRNLRVLCEIFYKTLKESQVLKPDEIALIFPNIKEMLDVHTQFNREMKRIRREDPLVSNLGDMLVKMFGGVVGDMLKRAAAVFCERQQQALEFIKERRKRDSKFDGVLVECEKKRQCRRLPLQGIIPTEMQRLSKYPLLLERLISSVEANTSSSHAQEELVKLKRAHHFSKDILNHVNEAAKVAFNKSRLDEIQRHLDTTNFERSDHPIAQEFRMLDLTQYKLIREGNMHLRRGNKPMVPVHVLLLEEAVVILHKEGDKFFLKFFQSGSSAQPQPLSPLIKMSTLLVRNNAACKRALFLFNTSTNGTQMYDLLADDDINRDVWLKHFSDAADAYNRREGKTKRHESQPDSDESETLQEIPSTRDVAERAEAVGGTDNTPDDEEEDEQIFSDAQEEGSTEQKEVPSSSEGGGVHTKVTADEWPLIQPSQVHVEVPPVHTAESRLTPLEQIRRKDEEVRRALEDKEGLVADLLSIPREHFQLIADMASDTQDTRSSKDLAERVLAAVYQVDQLHLAVNEALNVTEASAVSATGGKNPACQSQELLPTVSPPSIPANRVRDVANSLSSQLTTLLSDVKQVEEERDRLRKELFRMRERLHEQQMLHGPAENNVESPTPELPPDLDSIKESPAEPES</sequence>
<feature type="domain" description="DH" evidence="6">
    <location>
        <begin position="550"/>
        <end position="745"/>
    </location>
</feature>
<feature type="compositionally biased region" description="Polar residues" evidence="5">
    <location>
        <begin position="460"/>
        <end position="469"/>
    </location>
</feature>
<feature type="region of interest" description="Disordered" evidence="5">
    <location>
        <begin position="1160"/>
        <end position="1197"/>
    </location>
</feature>
<protein>
    <recommendedName>
        <fullName evidence="6">DH domain-containing protein</fullName>
    </recommendedName>
</protein>
<feature type="coiled-coil region" evidence="4">
    <location>
        <begin position="1125"/>
        <end position="1159"/>
    </location>
</feature>
<keyword evidence="4" id="KW-0175">Coiled coil</keyword>
<evidence type="ECO:0000256" key="1">
    <source>
        <dbReference type="ARBA" id="ARBA00004496"/>
    </source>
</evidence>
<dbReference type="EMBL" id="KQ971319">
    <property type="protein sequence ID" value="EFA00242.2"/>
    <property type="molecule type" value="Genomic_DNA"/>
</dbReference>
<evidence type="ECO:0000256" key="4">
    <source>
        <dbReference type="SAM" id="Coils"/>
    </source>
</evidence>
<feature type="compositionally biased region" description="Basic and acidic residues" evidence="5">
    <location>
        <begin position="385"/>
        <end position="399"/>
    </location>
</feature>
<reference evidence="7 8" key="2">
    <citation type="journal article" date="2010" name="Nucleic Acids Res.">
        <title>BeetleBase in 2010: revisions to provide comprehensive genomic information for Tribolium castaneum.</title>
        <authorList>
            <person name="Kim H.S."/>
            <person name="Murphy T."/>
            <person name="Xia J."/>
            <person name="Caragea D."/>
            <person name="Park Y."/>
            <person name="Beeman R.W."/>
            <person name="Lorenzen M.D."/>
            <person name="Butcher S."/>
            <person name="Manak J.R."/>
            <person name="Brown S.J."/>
        </authorList>
    </citation>
    <scope>GENOME REANNOTATION</scope>
    <source>
        <strain evidence="7 8">Georgia GA2</strain>
    </source>
</reference>
<feature type="region of interest" description="Disordered" evidence="5">
    <location>
        <begin position="1"/>
        <end position="66"/>
    </location>
</feature>
<feature type="compositionally biased region" description="Low complexity" evidence="5">
    <location>
        <begin position="477"/>
        <end position="498"/>
    </location>
</feature>
<name>D6WFP0_TRICA</name>
<feature type="compositionally biased region" description="Low complexity" evidence="5">
    <location>
        <begin position="16"/>
        <end position="31"/>
    </location>
</feature>
<dbReference type="Gene3D" id="2.30.29.30">
    <property type="entry name" value="Pleckstrin-homology domain (PH domain)/Phosphotyrosine-binding domain (PTB)"/>
    <property type="match status" value="1"/>
</dbReference>
<feature type="region of interest" description="Disordered" evidence="5">
    <location>
        <begin position="900"/>
        <end position="978"/>
    </location>
</feature>
<dbReference type="CDD" id="cd00160">
    <property type="entry name" value="RhoGEF"/>
    <property type="match status" value="1"/>
</dbReference>
<dbReference type="Pfam" id="PF17838">
    <property type="entry name" value="PH_16"/>
    <property type="match status" value="1"/>
</dbReference>
<feature type="region of interest" description="Disordered" evidence="5">
    <location>
        <begin position="366"/>
        <end position="528"/>
    </location>
</feature>
<dbReference type="InterPro" id="IPR035899">
    <property type="entry name" value="DBL_dom_sf"/>
</dbReference>
<comment type="subcellular location">
    <subcellularLocation>
        <location evidence="1">Cytoplasm</location>
    </subcellularLocation>
</comment>
<evidence type="ECO:0000256" key="2">
    <source>
        <dbReference type="ARBA" id="ARBA00022490"/>
    </source>
</evidence>
<dbReference type="GO" id="GO:0001664">
    <property type="term" value="F:G protein-coupled receptor binding"/>
    <property type="evidence" value="ECO:0000318"/>
    <property type="project" value="GO_Central"/>
</dbReference>
<dbReference type="SMART" id="SM00325">
    <property type="entry name" value="RhoGEF"/>
    <property type="match status" value="1"/>
</dbReference>
<evidence type="ECO:0000256" key="5">
    <source>
        <dbReference type="SAM" id="MobiDB-lite"/>
    </source>
</evidence>
<evidence type="ECO:0000313" key="7">
    <source>
        <dbReference type="EMBL" id="EFA00242.2"/>
    </source>
</evidence>
<feature type="compositionally biased region" description="Polar residues" evidence="5">
    <location>
        <begin position="417"/>
        <end position="429"/>
    </location>
</feature>
<dbReference type="AlphaFoldDB" id="D6WFP0"/>
<dbReference type="GO" id="GO:0005737">
    <property type="term" value="C:cytoplasm"/>
    <property type="evidence" value="ECO:0000318"/>
    <property type="project" value="GO_Central"/>
</dbReference>
<keyword evidence="2" id="KW-0963">Cytoplasm</keyword>
<proteinExistence type="predicted"/>
<evidence type="ECO:0000256" key="3">
    <source>
        <dbReference type="ARBA" id="ARBA00022553"/>
    </source>
</evidence>
<reference evidence="7 8" key="1">
    <citation type="journal article" date="2008" name="Nature">
        <title>The genome of the model beetle and pest Tribolium castaneum.</title>
        <authorList>
            <consortium name="Tribolium Genome Sequencing Consortium"/>
            <person name="Richards S."/>
            <person name="Gibbs R.A."/>
            <person name="Weinstock G.M."/>
            <person name="Brown S.J."/>
            <person name="Denell R."/>
            <person name="Beeman R.W."/>
            <person name="Gibbs R."/>
            <person name="Beeman R.W."/>
            <person name="Brown S.J."/>
            <person name="Bucher G."/>
            <person name="Friedrich M."/>
            <person name="Grimmelikhuijzen C.J."/>
            <person name="Klingler M."/>
            <person name="Lorenzen M."/>
            <person name="Richards S."/>
            <person name="Roth S."/>
            <person name="Schroder R."/>
            <person name="Tautz D."/>
            <person name="Zdobnov E.M."/>
            <person name="Muzny D."/>
            <person name="Gibbs R.A."/>
            <person name="Weinstock G.M."/>
            <person name="Attaway T."/>
            <person name="Bell S."/>
            <person name="Buhay C.J."/>
            <person name="Chandrabose M.N."/>
            <person name="Chavez D."/>
            <person name="Clerk-Blankenburg K.P."/>
            <person name="Cree A."/>
            <person name="Dao M."/>
            <person name="Davis C."/>
            <person name="Chacko J."/>
            <person name="Dinh H."/>
            <person name="Dugan-Rocha S."/>
            <person name="Fowler G."/>
            <person name="Garner T.T."/>
            <person name="Garnes J."/>
            <person name="Gnirke A."/>
            <person name="Hawes A."/>
            <person name="Hernandez J."/>
            <person name="Hines S."/>
            <person name="Holder M."/>
            <person name="Hume J."/>
            <person name="Jhangiani S.N."/>
            <person name="Joshi V."/>
            <person name="Khan Z.M."/>
            <person name="Jackson L."/>
            <person name="Kovar C."/>
            <person name="Kowis A."/>
            <person name="Lee S."/>
            <person name="Lewis L.R."/>
            <person name="Margolis J."/>
            <person name="Morgan M."/>
            <person name="Nazareth L.V."/>
            <person name="Nguyen N."/>
            <person name="Okwuonu G."/>
            <person name="Parker D."/>
            <person name="Richards S."/>
            <person name="Ruiz S.J."/>
            <person name="Santibanez J."/>
            <person name="Savard J."/>
            <person name="Scherer S.E."/>
            <person name="Schneider B."/>
            <person name="Sodergren E."/>
            <person name="Tautz D."/>
            <person name="Vattahil S."/>
            <person name="Villasana D."/>
            <person name="White C.S."/>
            <person name="Wright R."/>
            <person name="Park Y."/>
            <person name="Beeman R.W."/>
            <person name="Lord J."/>
            <person name="Oppert B."/>
            <person name="Lorenzen M."/>
            <person name="Brown S."/>
            <person name="Wang L."/>
            <person name="Savard J."/>
            <person name="Tautz D."/>
            <person name="Richards S."/>
            <person name="Weinstock G."/>
            <person name="Gibbs R.A."/>
            <person name="Liu Y."/>
            <person name="Worley K."/>
            <person name="Weinstock G."/>
            <person name="Elsik C.G."/>
            <person name="Reese J.T."/>
            <person name="Elhaik E."/>
            <person name="Landan G."/>
            <person name="Graur D."/>
            <person name="Arensburger P."/>
            <person name="Atkinson P."/>
            <person name="Beeman R.W."/>
            <person name="Beidler J."/>
            <person name="Brown S.J."/>
            <person name="Demuth J.P."/>
            <person name="Drury D.W."/>
            <person name="Du Y.Z."/>
            <person name="Fujiwara H."/>
            <person name="Lorenzen M."/>
            <person name="Maselli V."/>
            <person name="Osanai M."/>
            <person name="Park Y."/>
            <person name="Robertson H.M."/>
            <person name="Tu Z."/>
            <person name="Wang J.J."/>
            <person name="Wang S."/>
            <person name="Richards S."/>
            <person name="Song H."/>
            <person name="Zhang L."/>
            <person name="Sodergren E."/>
            <person name="Werner D."/>
            <person name="Stanke M."/>
            <person name="Morgenstern B."/>
            <person name="Solovyev V."/>
            <person name="Kosarev P."/>
            <person name="Brown G."/>
            <person name="Chen H.C."/>
            <person name="Ermolaeva O."/>
            <person name="Hlavina W."/>
            <person name="Kapustin Y."/>
            <person name="Kiryutin B."/>
            <person name="Kitts P."/>
            <person name="Maglott D."/>
            <person name="Pruitt K."/>
            <person name="Sapojnikov V."/>
            <person name="Souvorov A."/>
            <person name="Mackey A.J."/>
            <person name="Waterhouse R.M."/>
            <person name="Wyder S."/>
            <person name="Zdobnov E.M."/>
            <person name="Zdobnov E.M."/>
            <person name="Wyder S."/>
            <person name="Kriventseva E.V."/>
            <person name="Kadowaki T."/>
            <person name="Bork P."/>
            <person name="Aranda M."/>
            <person name="Bao R."/>
            <person name="Beermann A."/>
            <person name="Berns N."/>
            <person name="Bolognesi R."/>
            <person name="Bonneton F."/>
            <person name="Bopp D."/>
            <person name="Brown S.J."/>
            <person name="Bucher G."/>
            <person name="Butts T."/>
            <person name="Chaumot A."/>
            <person name="Denell R.E."/>
            <person name="Ferrier D.E."/>
            <person name="Friedrich M."/>
            <person name="Gordon C.M."/>
            <person name="Jindra M."/>
            <person name="Klingler M."/>
            <person name="Lan Q."/>
            <person name="Lattorff H.M."/>
            <person name="Laudet V."/>
            <person name="von Levetsow C."/>
            <person name="Liu Z."/>
            <person name="Lutz R."/>
            <person name="Lynch J.A."/>
            <person name="da Fonseca R.N."/>
            <person name="Posnien N."/>
            <person name="Reuter R."/>
            <person name="Roth S."/>
            <person name="Savard J."/>
            <person name="Schinko J.B."/>
            <person name="Schmitt C."/>
            <person name="Schoppmeier M."/>
            <person name="Schroder R."/>
            <person name="Shippy T.D."/>
            <person name="Simonnet F."/>
            <person name="Marques-Souza H."/>
            <person name="Tautz D."/>
            <person name="Tomoyasu Y."/>
            <person name="Trauner J."/>
            <person name="Van der Zee M."/>
            <person name="Vervoort M."/>
            <person name="Wittkopp N."/>
            <person name="Wimmer E.A."/>
            <person name="Yang X."/>
            <person name="Jones A.K."/>
            <person name="Sattelle D.B."/>
            <person name="Ebert P.R."/>
            <person name="Nelson D."/>
            <person name="Scott J.G."/>
            <person name="Beeman R.W."/>
            <person name="Muthukrishnan S."/>
            <person name="Kramer K.J."/>
            <person name="Arakane Y."/>
            <person name="Beeman R.W."/>
            <person name="Zhu Q."/>
            <person name="Hogenkamp D."/>
            <person name="Dixit R."/>
            <person name="Oppert B."/>
            <person name="Jiang H."/>
            <person name="Zou Z."/>
            <person name="Marshall J."/>
            <person name="Elpidina E."/>
            <person name="Vinokurov K."/>
            <person name="Oppert C."/>
            <person name="Zou Z."/>
            <person name="Evans J."/>
            <person name="Lu Z."/>
            <person name="Zhao P."/>
            <person name="Sumathipala N."/>
            <person name="Altincicek B."/>
            <person name="Vilcinskas A."/>
            <person name="Williams M."/>
            <person name="Hultmark D."/>
            <person name="Hetru C."/>
            <person name="Jiang H."/>
            <person name="Grimmelikhuijzen C.J."/>
            <person name="Hauser F."/>
            <person name="Cazzamali G."/>
            <person name="Williamson M."/>
            <person name="Park Y."/>
            <person name="Li B."/>
            <person name="Tanaka Y."/>
            <person name="Predel R."/>
            <person name="Neupert S."/>
            <person name="Schachtner J."/>
            <person name="Verleyen P."/>
            <person name="Raible F."/>
            <person name="Bork P."/>
            <person name="Friedrich M."/>
            <person name="Walden K.K."/>
            <person name="Robertson H.M."/>
            <person name="Angeli S."/>
            <person name="Foret S."/>
            <person name="Bucher G."/>
            <person name="Schuetz S."/>
            <person name="Maleszka R."/>
            <person name="Wimmer E.A."/>
            <person name="Beeman R.W."/>
            <person name="Lorenzen M."/>
            <person name="Tomoyasu Y."/>
            <person name="Miller S.C."/>
            <person name="Grossmann D."/>
            <person name="Bucher G."/>
        </authorList>
    </citation>
    <scope>NUCLEOTIDE SEQUENCE [LARGE SCALE GENOMIC DNA]</scope>
    <source>
        <strain evidence="7 8">Georgia GA2</strain>
    </source>
</reference>
<dbReference type="CDD" id="cd13329">
    <property type="entry name" value="PH_RhoGEF"/>
    <property type="match status" value="1"/>
</dbReference>
<feature type="region of interest" description="Disordered" evidence="5">
    <location>
        <begin position="170"/>
        <end position="220"/>
    </location>
</feature>
<dbReference type="Gene3D" id="1.20.900.10">
    <property type="entry name" value="Dbl homology (DH) domain"/>
    <property type="match status" value="1"/>
</dbReference>
<dbReference type="eggNOG" id="KOG3520">
    <property type="taxonomic scope" value="Eukaryota"/>
</dbReference>
<accession>D6WFP0</accession>
<dbReference type="InterPro" id="IPR000219">
    <property type="entry name" value="DH_dom"/>
</dbReference>
<gene>
    <name evidence="7" type="primary">AUGUSTUS-3.0.2_03070</name>
    <name evidence="7" type="ORF">TcasGA2_TC003070</name>
</gene>
<dbReference type="Pfam" id="PF00621">
    <property type="entry name" value="RhoGEF"/>
    <property type="match status" value="1"/>
</dbReference>
<dbReference type="Proteomes" id="UP000007266">
    <property type="component" value="Linkage group 3"/>
</dbReference>
<dbReference type="InParanoid" id="D6WFP0"/>
<organism evidence="7 8">
    <name type="scientific">Tribolium castaneum</name>
    <name type="common">Red flour beetle</name>
    <dbReference type="NCBI Taxonomy" id="7070"/>
    <lineage>
        <taxon>Eukaryota</taxon>
        <taxon>Metazoa</taxon>
        <taxon>Ecdysozoa</taxon>
        <taxon>Arthropoda</taxon>
        <taxon>Hexapoda</taxon>
        <taxon>Insecta</taxon>
        <taxon>Pterygota</taxon>
        <taxon>Neoptera</taxon>
        <taxon>Endopterygota</taxon>
        <taxon>Coleoptera</taxon>
        <taxon>Polyphaga</taxon>
        <taxon>Cucujiformia</taxon>
        <taxon>Tenebrionidae</taxon>
        <taxon>Tenebrionidae incertae sedis</taxon>
        <taxon>Tribolium</taxon>
    </lineage>
</organism>
<dbReference type="SUPFAM" id="SSF48065">
    <property type="entry name" value="DBL homology domain (DH-domain)"/>
    <property type="match status" value="1"/>
</dbReference>
<keyword evidence="8" id="KW-1185">Reference proteome</keyword>
<dbReference type="HOGENOM" id="CLU_272806_0_0_1"/>
<dbReference type="PANTHER" id="PTHR45872">
    <property type="entry name" value="RHO GUANINE NUCLEOTIDE EXCHANGE FACTOR 2, ISOFORM D"/>
    <property type="match status" value="1"/>
</dbReference>
<evidence type="ECO:0000313" key="8">
    <source>
        <dbReference type="Proteomes" id="UP000007266"/>
    </source>
</evidence>
<feature type="compositionally biased region" description="Basic residues" evidence="5">
    <location>
        <begin position="40"/>
        <end position="49"/>
    </location>
</feature>
<dbReference type="PROSITE" id="PS50010">
    <property type="entry name" value="DH_2"/>
    <property type="match status" value="1"/>
</dbReference>
<feature type="compositionally biased region" description="Basic and acidic residues" evidence="5">
    <location>
        <begin position="1186"/>
        <end position="1197"/>
    </location>
</feature>
<dbReference type="PANTHER" id="PTHR45872:SF2">
    <property type="entry name" value="RHO GUANINE NUCLEOTIDE EXCHANGE FACTOR 2, ISOFORM D"/>
    <property type="match status" value="1"/>
</dbReference>
<dbReference type="InterPro" id="IPR041020">
    <property type="entry name" value="PH_16"/>
</dbReference>
<dbReference type="SUPFAM" id="SSF50729">
    <property type="entry name" value="PH domain-like"/>
    <property type="match status" value="1"/>
</dbReference>
<keyword evidence="3" id="KW-0597">Phosphoprotein</keyword>
<evidence type="ECO:0000259" key="6">
    <source>
        <dbReference type="PROSITE" id="PS50010"/>
    </source>
</evidence>
<dbReference type="InterPro" id="IPR011993">
    <property type="entry name" value="PH-like_dom_sf"/>
</dbReference>